<evidence type="ECO:0000313" key="1">
    <source>
        <dbReference type="EMBL" id="GKV52832.1"/>
    </source>
</evidence>
<name>A0AAV5MWR2_9ROSI</name>
<dbReference type="EMBL" id="BPVZ01000887">
    <property type="protein sequence ID" value="GKV52832.1"/>
    <property type="molecule type" value="Genomic_DNA"/>
</dbReference>
<sequence length="63" mass="6913">MPKEKSPMLSVGQQPTNPLLARKSWPVPYPDFLLLLTPIELGSLSLKGNKDWCQASSSRTGDS</sequence>
<accession>A0AAV5MWR2</accession>
<evidence type="ECO:0000313" key="2">
    <source>
        <dbReference type="Proteomes" id="UP001054252"/>
    </source>
</evidence>
<proteinExistence type="predicted"/>
<dbReference type="Proteomes" id="UP001054252">
    <property type="component" value="Unassembled WGS sequence"/>
</dbReference>
<keyword evidence="2" id="KW-1185">Reference proteome</keyword>
<reference evidence="1 2" key="1">
    <citation type="journal article" date="2021" name="Commun. Biol.">
        <title>The genome of Shorea leprosula (Dipterocarpaceae) highlights the ecological relevance of drought in aseasonal tropical rainforests.</title>
        <authorList>
            <person name="Ng K.K.S."/>
            <person name="Kobayashi M.J."/>
            <person name="Fawcett J.A."/>
            <person name="Hatakeyama M."/>
            <person name="Paape T."/>
            <person name="Ng C.H."/>
            <person name="Ang C.C."/>
            <person name="Tnah L.H."/>
            <person name="Lee C.T."/>
            <person name="Nishiyama T."/>
            <person name="Sese J."/>
            <person name="O'Brien M.J."/>
            <person name="Copetti D."/>
            <person name="Mohd Noor M.I."/>
            <person name="Ong R.C."/>
            <person name="Putra M."/>
            <person name="Sireger I.Z."/>
            <person name="Indrioko S."/>
            <person name="Kosugi Y."/>
            <person name="Izuno A."/>
            <person name="Isagi Y."/>
            <person name="Lee S.L."/>
            <person name="Shimizu K.K."/>
        </authorList>
    </citation>
    <scope>NUCLEOTIDE SEQUENCE [LARGE SCALE GENOMIC DNA]</scope>
    <source>
        <strain evidence="1">214</strain>
    </source>
</reference>
<gene>
    <name evidence="1" type="ORF">SLEP1_g59392</name>
</gene>
<comment type="caution">
    <text evidence="1">The sequence shown here is derived from an EMBL/GenBank/DDBJ whole genome shotgun (WGS) entry which is preliminary data.</text>
</comment>
<organism evidence="1 2">
    <name type="scientific">Rubroshorea leprosula</name>
    <dbReference type="NCBI Taxonomy" id="152421"/>
    <lineage>
        <taxon>Eukaryota</taxon>
        <taxon>Viridiplantae</taxon>
        <taxon>Streptophyta</taxon>
        <taxon>Embryophyta</taxon>
        <taxon>Tracheophyta</taxon>
        <taxon>Spermatophyta</taxon>
        <taxon>Magnoliopsida</taxon>
        <taxon>eudicotyledons</taxon>
        <taxon>Gunneridae</taxon>
        <taxon>Pentapetalae</taxon>
        <taxon>rosids</taxon>
        <taxon>malvids</taxon>
        <taxon>Malvales</taxon>
        <taxon>Dipterocarpaceae</taxon>
        <taxon>Rubroshorea</taxon>
    </lineage>
</organism>
<protein>
    <submittedName>
        <fullName evidence="1">Uncharacterized protein</fullName>
    </submittedName>
</protein>
<dbReference type="AlphaFoldDB" id="A0AAV5MWR2"/>